<sequence length="169" mass="18359">MALPKVLKFFNTFQDGENWVGLTPEVTLPKLSRKMEAYRAGGMPGEVDLDLGVEKLEAKITWGGLMTSAIKTFGTAKVDGVLLRFAGSYQEDGEGTTSKVEAIMRGRYKELDPGNAKAGDKSENTGTLSLSYYKLTVDGEVVYEIDMVNMIENAGGTDRLAEHKANIGL</sequence>
<accession>A0A378YMA6</accession>
<dbReference type="RefSeq" id="WP_038619056.1">
    <property type="nucleotide sequence ID" value="NZ_CP009553.3"/>
</dbReference>
<proteinExistence type="predicted"/>
<dbReference type="Proteomes" id="UP000254573">
    <property type="component" value="Unassembled WGS sequence"/>
</dbReference>
<reference evidence="1 2" key="1">
    <citation type="submission" date="2018-06" db="EMBL/GenBank/DDBJ databases">
        <authorList>
            <consortium name="Pathogen Informatics"/>
            <person name="Doyle S."/>
        </authorList>
    </citation>
    <scope>NUCLEOTIDE SEQUENCE [LARGE SCALE GENOMIC DNA]</scope>
    <source>
        <strain evidence="1 2">NCTC13160</strain>
    </source>
</reference>
<gene>
    <name evidence="1" type="ORF">NCTC13160_02430</name>
</gene>
<protein>
    <submittedName>
        <fullName evidence="1">Phage major tail tube protein</fullName>
    </submittedName>
</protein>
<evidence type="ECO:0000313" key="2">
    <source>
        <dbReference type="Proteomes" id="UP000254573"/>
    </source>
</evidence>
<organism evidence="1 2">
    <name type="scientific">Pandoraea pnomenusa</name>
    <dbReference type="NCBI Taxonomy" id="93220"/>
    <lineage>
        <taxon>Bacteria</taxon>
        <taxon>Pseudomonadati</taxon>
        <taxon>Pseudomonadota</taxon>
        <taxon>Betaproteobacteria</taxon>
        <taxon>Burkholderiales</taxon>
        <taxon>Burkholderiaceae</taxon>
        <taxon>Pandoraea</taxon>
    </lineage>
</organism>
<name>A0A378YMA6_9BURK</name>
<dbReference type="AlphaFoldDB" id="A0A378YMA6"/>
<dbReference type="Pfam" id="PF04985">
    <property type="entry name" value="Phage_tube"/>
    <property type="match status" value="1"/>
</dbReference>
<dbReference type="EMBL" id="UGSG01000001">
    <property type="protein sequence ID" value="SUA78254.1"/>
    <property type="molecule type" value="Genomic_DNA"/>
</dbReference>
<dbReference type="InterPro" id="IPR006498">
    <property type="entry name" value="Tail_tube"/>
</dbReference>
<dbReference type="OrthoDB" id="3078668at2"/>
<evidence type="ECO:0000313" key="1">
    <source>
        <dbReference type="EMBL" id="SUA78254.1"/>
    </source>
</evidence>
<dbReference type="KEGG" id="ppnm:LV28_12350"/>
<dbReference type="NCBIfam" id="TIGR01611">
    <property type="entry name" value="tail_tube"/>
    <property type="match status" value="1"/>
</dbReference>